<dbReference type="Proteomes" id="UP000008022">
    <property type="component" value="Unassembled WGS sequence"/>
</dbReference>
<evidence type="ECO:0000256" key="1">
    <source>
        <dbReference type="SAM" id="MobiDB-lite"/>
    </source>
</evidence>
<keyword evidence="3" id="KW-1185">Reference proteome</keyword>
<organism evidence="2 3">
    <name type="scientific">Oryza rufipogon</name>
    <name type="common">Brownbeard rice</name>
    <name type="synonym">Asian wild rice</name>
    <dbReference type="NCBI Taxonomy" id="4529"/>
    <lineage>
        <taxon>Eukaryota</taxon>
        <taxon>Viridiplantae</taxon>
        <taxon>Streptophyta</taxon>
        <taxon>Embryophyta</taxon>
        <taxon>Tracheophyta</taxon>
        <taxon>Spermatophyta</taxon>
        <taxon>Magnoliopsida</taxon>
        <taxon>Liliopsida</taxon>
        <taxon>Poales</taxon>
        <taxon>Poaceae</taxon>
        <taxon>BOP clade</taxon>
        <taxon>Oryzoideae</taxon>
        <taxon>Oryzeae</taxon>
        <taxon>Oryzinae</taxon>
        <taxon>Oryza</taxon>
    </lineage>
</organism>
<dbReference type="AlphaFoldDB" id="A0A0E0NQG6"/>
<accession>A0A0E0NQG6</accession>
<reference evidence="3" key="1">
    <citation type="submission" date="2013-06" db="EMBL/GenBank/DDBJ databases">
        <authorList>
            <person name="Zhao Q."/>
        </authorList>
    </citation>
    <scope>NUCLEOTIDE SEQUENCE</scope>
    <source>
        <strain evidence="3">cv. W1943</strain>
    </source>
</reference>
<sequence length="71" mass="7876">MSSTSQKAERRRRHDKEERERLHCGAAMPLQGGGAGPRGPLPCRGRRPAHHADAVEEEELVLAGHLHVLHE</sequence>
<reference evidence="2" key="2">
    <citation type="submission" date="2015-06" db="UniProtKB">
        <authorList>
            <consortium name="EnsemblPlants"/>
        </authorList>
    </citation>
    <scope>IDENTIFICATION</scope>
</reference>
<dbReference type="HOGENOM" id="CLU_2744440_0_0_1"/>
<protein>
    <submittedName>
        <fullName evidence="2">Uncharacterized protein</fullName>
    </submittedName>
</protein>
<evidence type="ECO:0000313" key="2">
    <source>
        <dbReference type="EnsemblPlants" id="ORUFI03G05510.1"/>
    </source>
</evidence>
<dbReference type="EnsemblPlants" id="ORUFI03G05510.1">
    <property type="protein sequence ID" value="ORUFI03G05510.1"/>
    <property type="gene ID" value="ORUFI03G05510"/>
</dbReference>
<proteinExistence type="predicted"/>
<feature type="region of interest" description="Disordered" evidence="1">
    <location>
        <begin position="1"/>
        <end position="50"/>
    </location>
</feature>
<evidence type="ECO:0000313" key="3">
    <source>
        <dbReference type="Proteomes" id="UP000008022"/>
    </source>
</evidence>
<name>A0A0E0NQG6_ORYRU</name>
<dbReference type="Gramene" id="ORUFI03G05510.1">
    <property type="protein sequence ID" value="ORUFI03G05510.1"/>
    <property type="gene ID" value="ORUFI03G05510"/>
</dbReference>